<dbReference type="OrthoDB" id="3267806at2759"/>
<reference evidence="2 3" key="1">
    <citation type="journal article" date="2020" name="ISME J.">
        <title>Uncovering the hidden diversity of litter-decomposition mechanisms in mushroom-forming fungi.</title>
        <authorList>
            <person name="Floudas D."/>
            <person name="Bentzer J."/>
            <person name="Ahren D."/>
            <person name="Johansson T."/>
            <person name="Persson P."/>
            <person name="Tunlid A."/>
        </authorList>
    </citation>
    <scope>NUCLEOTIDE SEQUENCE [LARGE SCALE GENOMIC DNA]</scope>
    <source>
        <strain evidence="2 3">CBS 146.42</strain>
    </source>
</reference>
<keyword evidence="3" id="KW-1185">Reference proteome</keyword>
<evidence type="ECO:0000313" key="2">
    <source>
        <dbReference type="EMBL" id="KAF5347737.1"/>
    </source>
</evidence>
<keyword evidence="1" id="KW-1133">Transmembrane helix</keyword>
<dbReference type="EMBL" id="JAACJO010000023">
    <property type="protein sequence ID" value="KAF5347737.1"/>
    <property type="molecule type" value="Genomic_DNA"/>
</dbReference>
<keyword evidence="1" id="KW-0472">Membrane</keyword>
<dbReference type="Proteomes" id="UP000559027">
    <property type="component" value="Unassembled WGS sequence"/>
</dbReference>
<accession>A0A8H5CW39</accession>
<gene>
    <name evidence="2" type="ORF">D9756_010247</name>
</gene>
<protein>
    <submittedName>
        <fullName evidence="2">Uncharacterized protein</fullName>
    </submittedName>
</protein>
<feature type="transmembrane region" description="Helical" evidence="1">
    <location>
        <begin position="248"/>
        <end position="271"/>
    </location>
</feature>
<feature type="transmembrane region" description="Helical" evidence="1">
    <location>
        <begin position="141"/>
        <end position="161"/>
    </location>
</feature>
<feature type="transmembrane region" description="Helical" evidence="1">
    <location>
        <begin position="173"/>
        <end position="198"/>
    </location>
</feature>
<feature type="transmembrane region" description="Helical" evidence="1">
    <location>
        <begin position="24"/>
        <end position="43"/>
    </location>
</feature>
<feature type="transmembrane region" description="Helical" evidence="1">
    <location>
        <begin position="110"/>
        <end position="129"/>
    </location>
</feature>
<sequence>MSDALLNGDLPPCPLSTPAAETSLIIGSNLSNICYGIMVFLGFRCFNALRRQTARKQTPRTRIGLMSWVLITVIVGTMAQAWDIATVTEIILGGCAGVTFWDYPYLPGVYSTWLIMNFITDGLLVWRCYAIAVGFKRRWLFAWLVPLTIYIVMIGIGIAGVSNYNSSLALAEILLAIIAGISLLLNVIISSSIVLLLLHHKNMLTRACGEESGKPYLNLITILVESASLIILSDALSLAALMARSTVLFIPIQTWAQIQAIAALAIIYQVARGVDYFSNRDSDDVASHTVRLQSSPQTSVLDVKPEGV</sequence>
<evidence type="ECO:0000256" key="1">
    <source>
        <dbReference type="SAM" id="Phobius"/>
    </source>
</evidence>
<keyword evidence="1" id="KW-0812">Transmembrane</keyword>
<proteinExistence type="predicted"/>
<feature type="transmembrane region" description="Helical" evidence="1">
    <location>
        <begin position="63"/>
        <end position="82"/>
    </location>
</feature>
<name>A0A8H5CW39_9AGAR</name>
<organism evidence="2 3">
    <name type="scientific">Leucocoprinus leucothites</name>
    <dbReference type="NCBI Taxonomy" id="201217"/>
    <lineage>
        <taxon>Eukaryota</taxon>
        <taxon>Fungi</taxon>
        <taxon>Dikarya</taxon>
        <taxon>Basidiomycota</taxon>
        <taxon>Agaricomycotina</taxon>
        <taxon>Agaricomycetes</taxon>
        <taxon>Agaricomycetidae</taxon>
        <taxon>Agaricales</taxon>
        <taxon>Agaricineae</taxon>
        <taxon>Agaricaceae</taxon>
        <taxon>Leucocoprinus</taxon>
    </lineage>
</organism>
<comment type="caution">
    <text evidence="2">The sequence shown here is derived from an EMBL/GenBank/DDBJ whole genome shotgun (WGS) entry which is preliminary data.</text>
</comment>
<dbReference type="AlphaFoldDB" id="A0A8H5CW39"/>
<evidence type="ECO:0000313" key="3">
    <source>
        <dbReference type="Proteomes" id="UP000559027"/>
    </source>
</evidence>
<feature type="transmembrane region" description="Helical" evidence="1">
    <location>
        <begin position="219"/>
        <end position="242"/>
    </location>
</feature>